<evidence type="ECO:0000256" key="1">
    <source>
        <dbReference type="SAM" id="MobiDB-lite"/>
    </source>
</evidence>
<gene>
    <name evidence="2" type="ORF">WCD41_07110</name>
</gene>
<dbReference type="Proteomes" id="UP001370100">
    <property type="component" value="Unassembled WGS sequence"/>
</dbReference>
<keyword evidence="3" id="KW-1185">Reference proteome</keyword>
<feature type="compositionally biased region" description="Low complexity" evidence="1">
    <location>
        <begin position="61"/>
        <end position="72"/>
    </location>
</feature>
<feature type="region of interest" description="Disordered" evidence="1">
    <location>
        <begin position="1"/>
        <end position="72"/>
    </location>
</feature>
<name>A0ABU8N1F3_9PSEU</name>
<dbReference type="RefSeq" id="WP_337712704.1">
    <property type="nucleotide sequence ID" value="NZ_JBBEGL010000002.1"/>
</dbReference>
<proteinExistence type="predicted"/>
<feature type="compositionally biased region" description="Low complexity" evidence="1">
    <location>
        <begin position="216"/>
        <end position="229"/>
    </location>
</feature>
<dbReference type="EMBL" id="JBBEGL010000002">
    <property type="protein sequence ID" value="MEJ2886217.1"/>
    <property type="molecule type" value="Genomic_DNA"/>
</dbReference>
<evidence type="ECO:0000313" key="3">
    <source>
        <dbReference type="Proteomes" id="UP001370100"/>
    </source>
</evidence>
<accession>A0ABU8N1F3</accession>
<comment type="caution">
    <text evidence="2">The sequence shown here is derived from an EMBL/GenBank/DDBJ whole genome shotgun (WGS) entry which is preliminary data.</text>
</comment>
<organism evidence="2 3">
    <name type="scientific">Actinomycetospora aeridis</name>
    <dbReference type="NCBI Taxonomy" id="3129231"/>
    <lineage>
        <taxon>Bacteria</taxon>
        <taxon>Bacillati</taxon>
        <taxon>Actinomycetota</taxon>
        <taxon>Actinomycetes</taxon>
        <taxon>Pseudonocardiales</taxon>
        <taxon>Pseudonocardiaceae</taxon>
        <taxon>Actinomycetospora</taxon>
    </lineage>
</organism>
<feature type="compositionally biased region" description="Basic and acidic residues" evidence="1">
    <location>
        <begin position="231"/>
        <end position="243"/>
    </location>
</feature>
<feature type="compositionally biased region" description="Low complexity" evidence="1">
    <location>
        <begin position="8"/>
        <end position="26"/>
    </location>
</feature>
<feature type="region of interest" description="Disordered" evidence="1">
    <location>
        <begin position="94"/>
        <end position="164"/>
    </location>
</feature>
<protein>
    <submittedName>
        <fullName evidence="2">Uncharacterized protein</fullName>
    </submittedName>
</protein>
<reference evidence="2 3" key="1">
    <citation type="submission" date="2024-03" db="EMBL/GenBank/DDBJ databases">
        <title>Actinomycetospora sp. OC33-EN06, a novel actinomycete isolated from wild orchid (Aerides multiflora).</title>
        <authorList>
            <person name="Suriyachadkun C."/>
        </authorList>
    </citation>
    <scope>NUCLEOTIDE SEQUENCE [LARGE SCALE GENOMIC DNA]</scope>
    <source>
        <strain evidence="2 3">OC33-EN06</strain>
    </source>
</reference>
<sequence length="250" mass="24118">MSRHRAAPARAAAPAPEAPTSRTATAVLTGGRRAADPTAVPAPALPRQGLTEAHPSGPLPRARSARGTRSSRGLDADTAALDLAAIALAAASAGPAGRPAGGAHTGETRLPRTGSTPVSGAVPAADPTTGGTPRPAYPAAVPSALAPPTPPHAAPAVGRRDRRVPLPTRTAGALALIGALAGGGVAVVGGNAVLTADPTPTTGEFRAPGAADVANAAESAAAAAQLPAADQGERQGGRHRADTSADSGGY</sequence>
<feature type="region of interest" description="Disordered" evidence="1">
    <location>
        <begin position="216"/>
        <end position="250"/>
    </location>
</feature>
<evidence type="ECO:0000313" key="2">
    <source>
        <dbReference type="EMBL" id="MEJ2886217.1"/>
    </source>
</evidence>